<dbReference type="HOGENOM" id="CLU_020336_50_0_0"/>
<evidence type="ECO:0000259" key="3">
    <source>
        <dbReference type="Pfam" id="PF00561"/>
    </source>
</evidence>
<evidence type="ECO:0000256" key="1">
    <source>
        <dbReference type="ARBA" id="ARBA00010088"/>
    </source>
</evidence>
<sequence>MRAMTASSEPLPAGIYEAHLNGADLYFEVVGDADPDVPPIVYLHGGPGYNAYSFRELLGDRLEDLGRRVVYLDQRGSGRSGALEDTEQAQQAGHADTLDLDTLVADVEELREFLGAEQIVPLGHGFGALMALEYARRYPARTARAIVVSPWVHYPALALTLLREAAAITGKTFEDPAPGLRARTPEGQHPPIGAARVEAAFGLLNARDLLNALQFVDAPSRMRLEFLDVESQLLGGGEMQQALVNQGMWEFEYPAFMSEIRRPVFVIAGVHDRTSYPEQTDWVVDLAGGDLTVLDAGHYPWLDDEDAFMEALEEALTR</sequence>
<dbReference type="InterPro" id="IPR000073">
    <property type="entry name" value="AB_hydrolase_1"/>
</dbReference>
<dbReference type="GO" id="GO:0006508">
    <property type="term" value="P:proteolysis"/>
    <property type="evidence" value="ECO:0007669"/>
    <property type="project" value="InterPro"/>
</dbReference>
<dbReference type="GeneID" id="69516900"/>
<name>Q9RWL2_DEIRA</name>
<dbReference type="PIR" id="H75490">
    <property type="entry name" value="H75490"/>
</dbReference>
<dbReference type="SUPFAM" id="SSF53474">
    <property type="entry name" value="alpha/beta-Hydrolases"/>
    <property type="match status" value="1"/>
</dbReference>
<proteinExistence type="inferred from homology"/>
<dbReference type="RefSeq" id="WP_010887299.1">
    <property type="nucleotide sequence ID" value="NC_001263.1"/>
</dbReference>
<dbReference type="PATRIC" id="fig|243230.17.peg.833"/>
<dbReference type="GO" id="GO:0008233">
    <property type="term" value="F:peptidase activity"/>
    <property type="evidence" value="ECO:0007669"/>
    <property type="project" value="InterPro"/>
</dbReference>
<dbReference type="InterPro" id="IPR029058">
    <property type="entry name" value="AB_hydrolase_fold"/>
</dbReference>
<dbReference type="EnsemblBacteria" id="AAF10234">
    <property type="protein sequence ID" value="AAF10234"/>
    <property type="gene ID" value="DR_0654"/>
</dbReference>
<dbReference type="PANTHER" id="PTHR43798:SF33">
    <property type="entry name" value="HYDROLASE, PUTATIVE (AFU_ORTHOLOGUE AFUA_2G14860)-RELATED"/>
    <property type="match status" value="1"/>
</dbReference>
<dbReference type="eggNOG" id="COG0596">
    <property type="taxonomic scope" value="Bacteria"/>
</dbReference>
<accession>Q9RWL2</accession>
<dbReference type="Gene3D" id="3.40.50.1820">
    <property type="entry name" value="alpha/beta hydrolase"/>
    <property type="match status" value="1"/>
</dbReference>
<dbReference type="InterPro" id="IPR050266">
    <property type="entry name" value="AB_hydrolase_sf"/>
</dbReference>
<dbReference type="PANTHER" id="PTHR43798">
    <property type="entry name" value="MONOACYLGLYCEROL LIPASE"/>
    <property type="match status" value="1"/>
</dbReference>
<evidence type="ECO:0000313" key="5">
    <source>
        <dbReference type="Proteomes" id="UP000002524"/>
    </source>
</evidence>
<evidence type="ECO:0000313" key="4">
    <source>
        <dbReference type="EMBL" id="AAF10234.1"/>
    </source>
</evidence>
<dbReference type="Pfam" id="PF00561">
    <property type="entry name" value="Abhydrolase_1"/>
    <property type="match status" value="1"/>
</dbReference>
<reference evidence="4 5" key="1">
    <citation type="journal article" date="1999" name="Science">
        <title>Genome sequence of the radioresistant bacterium Deinococcus radiodurans R1.</title>
        <authorList>
            <person name="White O."/>
            <person name="Eisen J.A."/>
            <person name="Heidelberg J.F."/>
            <person name="Hickey E.K."/>
            <person name="Peterson J.D."/>
            <person name="Dodson R.J."/>
            <person name="Haft D.H."/>
            <person name="Gwinn M.L."/>
            <person name="Nelson W.C."/>
            <person name="Richardson D.L."/>
            <person name="Moffat K.S."/>
            <person name="Qin H."/>
            <person name="Jiang L."/>
            <person name="Pamphile W."/>
            <person name="Crosby M."/>
            <person name="Shen M."/>
            <person name="Vamathevan J.J."/>
            <person name="Lam P."/>
            <person name="McDonald L."/>
            <person name="Utterback T."/>
            <person name="Zalewski C."/>
            <person name="Makarova K.S."/>
            <person name="Aravind L."/>
            <person name="Daly M.J."/>
            <person name="Minton K.W."/>
            <person name="Fleischmann R.D."/>
            <person name="Ketchum K.A."/>
            <person name="Nelson K.E."/>
            <person name="Salzberg S."/>
            <person name="Smith H.O."/>
            <person name="Venter J.C."/>
            <person name="Fraser C.M."/>
        </authorList>
    </citation>
    <scope>NUCLEOTIDE SEQUENCE [LARGE SCALE GENOMIC DNA]</scope>
    <source>
        <strain evidence="5">ATCC 13939 / DSM 20539 / JCM 16871 / LMG 4051 / NBRC 15346 / NCIMB 9279 / R1 / VKM B-1422</strain>
    </source>
</reference>
<comment type="similarity">
    <text evidence="1">Belongs to the peptidase S33 family.</text>
</comment>
<dbReference type="InParanoid" id="Q9RWL2"/>
<protein>
    <submittedName>
        <fullName evidence="4">Proline iminopeptidase-related protein</fullName>
    </submittedName>
</protein>
<dbReference type="STRING" id="243230.DR_0654"/>
<dbReference type="InterPro" id="IPR002410">
    <property type="entry name" value="Peptidase_S33"/>
</dbReference>
<keyword evidence="2" id="KW-0378">Hydrolase</keyword>
<dbReference type="ESTHER" id="deira-DR0654">
    <property type="family name" value="Proline_iminopeptidase"/>
</dbReference>
<feature type="domain" description="AB hydrolase-1" evidence="3">
    <location>
        <begin position="38"/>
        <end position="299"/>
    </location>
</feature>
<evidence type="ECO:0000256" key="2">
    <source>
        <dbReference type="ARBA" id="ARBA00022801"/>
    </source>
</evidence>
<gene>
    <name evidence="4" type="ordered locus">DR_0654</name>
</gene>
<dbReference type="PRINTS" id="PR00793">
    <property type="entry name" value="PROAMNOPTASE"/>
</dbReference>
<organism evidence="4 5">
    <name type="scientific">Deinococcus radiodurans (strain ATCC 13939 / DSM 20539 / JCM 16871 / CCUG 27074 / LMG 4051 / NBRC 15346 / NCIMB 9279 / VKM B-1422 / R1)</name>
    <dbReference type="NCBI Taxonomy" id="243230"/>
    <lineage>
        <taxon>Bacteria</taxon>
        <taxon>Thermotogati</taxon>
        <taxon>Deinococcota</taxon>
        <taxon>Deinococci</taxon>
        <taxon>Deinococcales</taxon>
        <taxon>Deinococcaceae</taxon>
        <taxon>Deinococcus</taxon>
    </lineage>
</organism>
<dbReference type="EMBL" id="AE000513">
    <property type="protein sequence ID" value="AAF10234.1"/>
    <property type="molecule type" value="Genomic_DNA"/>
</dbReference>
<dbReference type="KEGG" id="dra:DR_0654"/>
<dbReference type="OrthoDB" id="9775557at2"/>
<keyword evidence="5" id="KW-1185">Reference proteome</keyword>
<dbReference type="AlphaFoldDB" id="Q9RWL2"/>
<dbReference type="Proteomes" id="UP000002524">
    <property type="component" value="Chromosome 1"/>
</dbReference>
<dbReference type="PaxDb" id="243230-DR_0654"/>